<accession>A0A0A8YIW4</accession>
<proteinExistence type="predicted"/>
<sequence length="45" mass="4280">MAAGTATATTARPSTSGATRWTSPGPAGGSAPGSSWARSLRSACA</sequence>
<organism evidence="2">
    <name type="scientific">Arundo donax</name>
    <name type="common">Giant reed</name>
    <name type="synonym">Donax arundinaceus</name>
    <dbReference type="NCBI Taxonomy" id="35708"/>
    <lineage>
        <taxon>Eukaryota</taxon>
        <taxon>Viridiplantae</taxon>
        <taxon>Streptophyta</taxon>
        <taxon>Embryophyta</taxon>
        <taxon>Tracheophyta</taxon>
        <taxon>Spermatophyta</taxon>
        <taxon>Magnoliopsida</taxon>
        <taxon>Liliopsida</taxon>
        <taxon>Poales</taxon>
        <taxon>Poaceae</taxon>
        <taxon>PACMAD clade</taxon>
        <taxon>Arundinoideae</taxon>
        <taxon>Arundineae</taxon>
        <taxon>Arundo</taxon>
    </lineage>
</organism>
<name>A0A0A8YIW4_ARUDO</name>
<reference evidence="2" key="2">
    <citation type="journal article" date="2015" name="Data Brief">
        <title>Shoot transcriptome of the giant reed, Arundo donax.</title>
        <authorList>
            <person name="Barrero R.A."/>
            <person name="Guerrero F.D."/>
            <person name="Moolhuijzen P."/>
            <person name="Goolsby J.A."/>
            <person name="Tidwell J."/>
            <person name="Bellgard S.E."/>
            <person name="Bellgard M.I."/>
        </authorList>
    </citation>
    <scope>NUCLEOTIDE SEQUENCE</scope>
    <source>
        <tissue evidence="2">Shoot tissue taken approximately 20 cm above the soil surface</tissue>
    </source>
</reference>
<feature type="region of interest" description="Disordered" evidence="1">
    <location>
        <begin position="1"/>
        <end position="45"/>
    </location>
</feature>
<evidence type="ECO:0000256" key="1">
    <source>
        <dbReference type="SAM" id="MobiDB-lite"/>
    </source>
</evidence>
<protein>
    <submittedName>
        <fullName evidence="2">Uncharacterized protein</fullName>
    </submittedName>
</protein>
<reference evidence="2" key="1">
    <citation type="submission" date="2014-09" db="EMBL/GenBank/DDBJ databases">
        <authorList>
            <person name="Magalhaes I.L.F."/>
            <person name="Oliveira U."/>
            <person name="Santos F.R."/>
            <person name="Vidigal T.H.D.A."/>
            <person name="Brescovit A.D."/>
            <person name="Santos A.J."/>
        </authorList>
    </citation>
    <scope>NUCLEOTIDE SEQUENCE</scope>
    <source>
        <tissue evidence="2">Shoot tissue taken approximately 20 cm above the soil surface</tissue>
    </source>
</reference>
<evidence type="ECO:0000313" key="2">
    <source>
        <dbReference type="EMBL" id="JAD26424.1"/>
    </source>
</evidence>
<feature type="compositionally biased region" description="Low complexity" evidence="1">
    <location>
        <begin position="1"/>
        <end position="25"/>
    </location>
</feature>
<dbReference type="AlphaFoldDB" id="A0A0A8YIW4"/>
<dbReference type="EMBL" id="GBRH01271471">
    <property type="protein sequence ID" value="JAD26424.1"/>
    <property type="molecule type" value="Transcribed_RNA"/>
</dbReference>